<keyword evidence="3" id="KW-1185">Reference proteome</keyword>
<reference evidence="2 3" key="1">
    <citation type="journal article" date="2014" name="Int. J. Syst. Evol. Microbiol.">
        <title>Complete genome sequence of Corynebacterium casei LMG S-19264T (=DSM 44701T), isolated from a smear-ripened cheese.</title>
        <authorList>
            <consortium name="US DOE Joint Genome Institute (JGI-PGF)"/>
            <person name="Walter F."/>
            <person name="Albersmeier A."/>
            <person name="Kalinowski J."/>
            <person name="Ruckert C."/>
        </authorList>
    </citation>
    <scope>NUCLEOTIDE SEQUENCE [LARGE SCALE GENOMIC DNA]</scope>
    <source>
        <strain evidence="2 3">KCTC 19473</strain>
    </source>
</reference>
<comment type="caution">
    <text evidence="2">The sequence shown here is derived from an EMBL/GenBank/DDBJ whole genome shotgun (WGS) entry which is preliminary data.</text>
</comment>
<evidence type="ECO:0000313" key="2">
    <source>
        <dbReference type="EMBL" id="GHD20645.1"/>
    </source>
</evidence>
<evidence type="ECO:0000256" key="1">
    <source>
        <dbReference type="SAM" id="Phobius"/>
    </source>
</evidence>
<accession>A0A918XA10</accession>
<name>A0A918XA10_9ACTN</name>
<proteinExistence type="predicted"/>
<gene>
    <name evidence="2" type="ORF">GCM10007147_13280</name>
</gene>
<feature type="transmembrane region" description="Helical" evidence="1">
    <location>
        <begin position="53"/>
        <end position="75"/>
    </location>
</feature>
<keyword evidence="1" id="KW-0472">Membrane</keyword>
<sequence length="76" mass="8082">MRVLGTDAHTDTIGPRQYLSQPCEQLLALASALGTALIGRESDKPWPTVLKSAGTTLLTMFTAFTAMATFVIGVVE</sequence>
<dbReference type="RefSeq" id="WP_017577681.1">
    <property type="nucleotide sequence ID" value="NZ_BMXL01000004.1"/>
</dbReference>
<protein>
    <submittedName>
        <fullName evidence="2">Uncharacterized protein</fullName>
    </submittedName>
</protein>
<keyword evidence="1" id="KW-0812">Transmembrane</keyword>
<keyword evidence="1" id="KW-1133">Transmembrane helix</keyword>
<organism evidence="2 3">
    <name type="scientific">Nocardiopsis kunsanensis</name>
    <dbReference type="NCBI Taxonomy" id="141693"/>
    <lineage>
        <taxon>Bacteria</taxon>
        <taxon>Bacillati</taxon>
        <taxon>Actinomycetota</taxon>
        <taxon>Actinomycetes</taxon>
        <taxon>Streptosporangiales</taxon>
        <taxon>Nocardiopsidaceae</taxon>
        <taxon>Nocardiopsis</taxon>
    </lineage>
</organism>
<dbReference type="Proteomes" id="UP000654947">
    <property type="component" value="Unassembled WGS sequence"/>
</dbReference>
<evidence type="ECO:0000313" key="3">
    <source>
        <dbReference type="Proteomes" id="UP000654947"/>
    </source>
</evidence>
<dbReference type="EMBL" id="BMXL01000004">
    <property type="protein sequence ID" value="GHD20645.1"/>
    <property type="molecule type" value="Genomic_DNA"/>
</dbReference>
<dbReference type="AlphaFoldDB" id="A0A918XA10"/>